<evidence type="ECO:0000313" key="5">
    <source>
        <dbReference type="Proteomes" id="UP000317078"/>
    </source>
</evidence>
<gene>
    <name evidence="2 4" type="primary">rsfS</name>
    <name evidence="4" type="ORF">EAH89_30010</name>
</gene>
<evidence type="ECO:0000256" key="3">
    <source>
        <dbReference type="SAM" id="MobiDB-lite"/>
    </source>
</evidence>
<reference evidence="4 5" key="1">
    <citation type="journal article" date="2019" name="Environ. Microbiol.">
        <title>Species interactions and distinct microbial communities in high Arctic permafrost affected cryosols are associated with the CH4 and CO2 gas fluxes.</title>
        <authorList>
            <person name="Altshuler I."/>
            <person name="Hamel J."/>
            <person name="Turney S."/>
            <person name="Magnuson E."/>
            <person name="Levesque R."/>
            <person name="Greer C."/>
            <person name="Whyte L.G."/>
        </authorList>
    </citation>
    <scope>NUCLEOTIDE SEQUENCE [LARGE SCALE GENOMIC DNA]</scope>
    <source>
        <strain evidence="4 5">S9.3B</strain>
    </source>
</reference>
<dbReference type="GO" id="GO:0043023">
    <property type="term" value="F:ribosomal large subunit binding"/>
    <property type="evidence" value="ECO:0007669"/>
    <property type="project" value="TreeGrafter"/>
</dbReference>
<dbReference type="GO" id="GO:0005737">
    <property type="term" value="C:cytoplasm"/>
    <property type="evidence" value="ECO:0007669"/>
    <property type="project" value="UniProtKB-SubCell"/>
</dbReference>
<dbReference type="GO" id="GO:0042256">
    <property type="term" value="P:cytosolic ribosome assembly"/>
    <property type="evidence" value="ECO:0007669"/>
    <property type="project" value="UniProtKB-UniRule"/>
</dbReference>
<comment type="subcellular location">
    <subcellularLocation>
        <location evidence="2">Cytoplasm</location>
    </subcellularLocation>
</comment>
<dbReference type="SUPFAM" id="SSF81301">
    <property type="entry name" value="Nucleotidyltransferase"/>
    <property type="match status" value="1"/>
</dbReference>
<dbReference type="InterPro" id="IPR043519">
    <property type="entry name" value="NT_sf"/>
</dbReference>
<dbReference type="InterPro" id="IPR004394">
    <property type="entry name" value="Iojap/RsfS/C7orf30"/>
</dbReference>
<dbReference type="EMBL" id="RCZP01000090">
    <property type="protein sequence ID" value="TPG37688.1"/>
    <property type="molecule type" value="Genomic_DNA"/>
</dbReference>
<feature type="region of interest" description="Disordered" evidence="3">
    <location>
        <begin position="139"/>
        <end position="194"/>
    </location>
</feature>
<accession>A0A502EJ11</accession>
<proteinExistence type="inferred from homology"/>
<keyword evidence="5" id="KW-1185">Reference proteome</keyword>
<dbReference type="Proteomes" id="UP000317078">
    <property type="component" value="Unassembled WGS sequence"/>
</dbReference>
<dbReference type="PANTHER" id="PTHR21043:SF0">
    <property type="entry name" value="MITOCHONDRIAL ASSEMBLY OF RIBOSOMAL LARGE SUBUNIT PROTEIN 1"/>
    <property type="match status" value="1"/>
</dbReference>
<name>A0A502EJ11_9PROT</name>
<dbReference type="Pfam" id="PF02410">
    <property type="entry name" value="RsfS"/>
    <property type="match status" value="1"/>
</dbReference>
<dbReference type="Gene3D" id="3.30.460.10">
    <property type="entry name" value="Beta Polymerase, domain 2"/>
    <property type="match status" value="1"/>
</dbReference>
<comment type="similarity">
    <text evidence="1 2">Belongs to the Iojap/RsfS family.</text>
</comment>
<organism evidence="4 5">
    <name type="scientific">Muricoccus nepalensis</name>
    <dbReference type="NCBI Taxonomy" id="1854500"/>
    <lineage>
        <taxon>Bacteria</taxon>
        <taxon>Pseudomonadati</taxon>
        <taxon>Pseudomonadota</taxon>
        <taxon>Alphaproteobacteria</taxon>
        <taxon>Acetobacterales</taxon>
        <taxon>Roseomonadaceae</taxon>
        <taxon>Muricoccus</taxon>
    </lineage>
</organism>
<dbReference type="AlphaFoldDB" id="A0A502EJ11"/>
<feature type="compositionally biased region" description="Acidic residues" evidence="3">
    <location>
        <begin position="154"/>
        <end position="169"/>
    </location>
</feature>
<comment type="caution">
    <text evidence="4">The sequence shown here is derived from an EMBL/GenBank/DDBJ whole genome shotgun (WGS) entry which is preliminary data.</text>
</comment>
<dbReference type="OrthoDB" id="9793681at2"/>
<dbReference type="HAMAP" id="MF_01477">
    <property type="entry name" value="Iojap_RsfS"/>
    <property type="match status" value="1"/>
</dbReference>
<comment type="function">
    <text evidence="2">Functions as a ribosomal silencing factor. Interacts with ribosomal protein uL14 (rplN), blocking formation of intersubunit bridge B8. Prevents association of the 30S and 50S ribosomal subunits and the formation of functional ribosomes, thus repressing translation.</text>
</comment>
<dbReference type="PANTHER" id="PTHR21043">
    <property type="entry name" value="IOJAP SUPERFAMILY ORTHOLOG"/>
    <property type="match status" value="1"/>
</dbReference>
<evidence type="ECO:0000313" key="4">
    <source>
        <dbReference type="EMBL" id="TPG37688.1"/>
    </source>
</evidence>
<keyword evidence="2" id="KW-0678">Repressor</keyword>
<sequence length="194" mass="20763">MAELEAESAPAPRKREVAAGPKKRGRAAPRTPPSPDRIEELVRAVVTSLESDGAEDVVVLDVATRSSFADRMVVATGLVERQIEAMAGHVEDALADLGIRRLRTEASPDWVLLDAGDLVIHLFKPEARANYAIERMWGPDSPAAESAENSMPEPSEEGDDGDEDEEDGEVLPIDEVLDGPAGTTLGHSTDEEGD</sequence>
<evidence type="ECO:0000256" key="1">
    <source>
        <dbReference type="ARBA" id="ARBA00010574"/>
    </source>
</evidence>
<keyword evidence="2" id="KW-0810">Translation regulation</keyword>
<evidence type="ECO:0000256" key="2">
    <source>
        <dbReference type="HAMAP-Rule" id="MF_01477"/>
    </source>
</evidence>
<dbReference type="GO" id="GO:0090071">
    <property type="term" value="P:negative regulation of ribosome biogenesis"/>
    <property type="evidence" value="ECO:0007669"/>
    <property type="project" value="UniProtKB-UniRule"/>
</dbReference>
<dbReference type="GO" id="GO:0017148">
    <property type="term" value="P:negative regulation of translation"/>
    <property type="evidence" value="ECO:0007669"/>
    <property type="project" value="UniProtKB-UniRule"/>
</dbReference>
<keyword evidence="2" id="KW-0963">Cytoplasm</keyword>
<dbReference type="NCBIfam" id="TIGR00090">
    <property type="entry name" value="rsfS_iojap_ybeB"/>
    <property type="match status" value="1"/>
</dbReference>
<comment type="subunit">
    <text evidence="2">Interacts with ribosomal protein uL14 (rplN).</text>
</comment>
<protein>
    <recommendedName>
        <fullName evidence="2">Ribosomal silencing factor RsfS</fullName>
    </recommendedName>
</protein>
<feature type="region of interest" description="Disordered" evidence="3">
    <location>
        <begin position="1"/>
        <end position="38"/>
    </location>
</feature>